<dbReference type="Proteomes" id="UP000465361">
    <property type="component" value="Unassembled WGS sequence"/>
</dbReference>
<comment type="caution">
    <text evidence="5">The sequence shown here is derived from an EMBL/GenBank/DDBJ whole genome shotgun (WGS) entry which is preliminary data.</text>
</comment>
<dbReference type="GO" id="GO:0016020">
    <property type="term" value="C:membrane"/>
    <property type="evidence" value="ECO:0007669"/>
    <property type="project" value="UniProtKB-SubCell"/>
</dbReference>
<name>A0A7I9XXX9_9MYCO</name>
<dbReference type="PANTHER" id="PTHR37042:SF4">
    <property type="entry name" value="OUTER MEMBRANE PROTEIN RV1973"/>
    <property type="match status" value="1"/>
</dbReference>
<dbReference type="PANTHER" id="PTHR37042">
    <property type="entry name" value="OUTER MEMBRANE PROTEIN RV1973"/>
    <property type="match status" value="1"/>
</dbReference>
<organism evidence="5 6">
    <name type="scientific">Mycobacterium botniense</name>
    <dbReference type="NCBI Taxonomy" id="84962"/>
    <lineage>
        <taxon>Bacteria</taxon>
        <taxon>Bacillati</taxon>
        <taxon>Actinomycetota</taxon>
        <taxon>Actinomycetes</taxon>
        <taxon>Mycobacteriales</taxon>
        <taxon>Mycobacteriaceae</taxon>
        <taxon>Mycobacterium</taxon>
    </lineage>
</organism>
<accession>A0A7I9XXX9</accession>
<feature type="transmembrane region" description="Helical" evidence="4">
    <location>
        <begin position="132"/>
        <end position="153"/>
    </location>
</feature>
<gene>
    <name evidence="5" type="ORF">MBOT_19620</name>
</gene>
<keyword evidence="4" id="KW-0812">Transmembrane</keyword>
<feature type="compositionally biased region" description="Basic and acidic residues" evidence="3">
    <location>
        <begin position="1"/>
        <end position="18"/>
    </location>
</feature>
<comment type="subcellular location">
    <subcellularLocation>
        <location evidence="1">Membrane</location>
    </subcellularLocation>
</comment>
<evidence type="ECO:0000313" key="6">
    <source>
        <dbReference type="Proteomes" id="UP000465361"/>
    </source>
</evidence>
<dbReference type="EMBL" id="BLKW01000002">
    <property type="protein sequence ID" value="GFG74597.1"/>
    <property type="molecule type" value="Genomic_DNA"/>
</dbReference>
<keyword evidence="4" id="KW-1133">Transmembrane helix</keyword>
<protein>
    <recommendedName>
        <fullName evidence="7">Mce associated membrane protein</fullName>
    </recommendedName>
</protein>
<evidence type="ECO:0000256" key="1">
    <source>
        <dbReference type="ARBA" id="ARBA00004370"/>
    </source>
</evidence>
<proteinExistence type="predicted"/>
<dbReference type="AlphaFoldDB" id="A0A7I9XXX9"/>
<reference evidence="5 6" key="1">
    <citation type="journal article" date="2019" name="Emerg. Microbes Infect.">
        <title>Comprehensive subspecies identification of 175 nontuberculous mycobacteria species based on 7547 genomic profiles.</title>
        <authorList>
            <person name="Matsumoto Y."/>
            <person name="Kinjo T."/>
            <person name="Motooka D."/>
            <person name="Nabeya D."/>
            <person name="Jung N."/>
            <person name="Uechi K."/>
            <person name="Horii T."/>
            <person name="Iida T."/>
            <person name="Fujita J."/>
            <person name="Nakamura S."/>
        </authorList>
    </citation>
    <scope>NUCLEOTIDE SEQUENCE [LARGE SCALE GENOMIC DNA]</scope>
    <source>
        <strain evidence="5 6">JCM 17322</strain>
    </source>
</reference>
<evidence type="ECO:0000313" key="5">
    <source>
        <dbReference type="EMBL" id="GFG74597.1"/>
    </source>
</evidence>
<sequence>MPPRQRPPEAREADRGDSSRTGANSRTERPCPPNGSDADGLTAVAEAEAEAARAEARAQAARARALRLRRQAEAASGNQPDMPDNADAEGSEPAAETPARPQLQLHSTDPGSARLRANRITARLHAPGRKTVLVGVAMALICLALGASGYMAWQHQTAVHQRRLAAEFAAAARQGAVTLMSIDANHAKEDFQRIIDNSTGQLKDQLEVTSAYLVAGVTNSKISTKASVDAVAVESMTDNSAVVLVAAKSEITNPDKTKQPPPPWRLSLNITRDGGQLKMSKVEFVP</sequence>
<keyword evidence="2 4" id="KW-0472">Membrane</keyword>
<evidence type="ECO:0000256" key="2">
    <source>
        <dbReference type="ARBA" id="ARBA00023136"/>
    </source>
</evidence>
<dbReference type="RefSeq" id="WP_174813233.1">
    <property type="nucleotide sequence ID" value="NZ_BLKW01000002.1"/>
</dbReference>
<evidence type="ECO:0000256" key="3">
    <source>
        <dbReference type="SAM" id="MobiDB-lite"/>
    </source>
</evidence>
<feature type="region of interest" description="Disordered" evidence="3">
    <location>
        <begin position="1"/>
        <end position="112"/>
    </location>
</feature>
<evidence type="ECO:0008006" key="7">
    <source>
        <dbReference type="Google" id="ProtNLM"/>
    </source>
</evidence>
<evidence type="ECO:0000256" key="4">
    <source>
        <dbReference type="SAM" id="Phobius"/>
    </source>
</evidence>
<keyword evidence="6" id="KW-1185">Reference proteome</keyword>